<evidence type="ECO:0000256" key="2">
    <source>
        <dbReference type="ARBA" id="ARBA00022737"/>
    </source>
</evidence>
<evidence type="ECO:0000313" key="8">
    <source>
        <dbReference type="Proteomes" id="UP000215914"/>
    </source>
</evidence>
<dbReference type="InterPro" id="IPR036322">
    <property type="entry name" value="WD40_repeat_dom_sf"/>
</dbReference>
<dbReference type="Gene3D" id="2.130.10.10">
    <property type="entry name" value="YVTN repeat-like/Quinoprotein amine dehydrogenase"/>
    <property type="match status" value="3"/>
</dbReference>
<feature type="region of interest" description="Disordered" evidence="4">
    <location>
        <begin position="1064"/>
        <end position="1087"/>
    </location>
</feature>
<reference evidence="7" key="1">
    <citation type="journal article" date="2017" name="Nature">
        <title>The sunflower genome provides insights into oil metabolism, flowering and Asterid evolution.</title>
        <authorList>
            <person name="Badouin H."/>
            <person name="Gouzy J."/>
            <person name="Grassa C.J."/>
            <person name="Murat F."/>
            <person name="Staton S.E."/>
            <person name="Cottret L."/>
            <person name="Lelandais-Briere C."/>
            <person name="Owens G.L."/>
            <person name="Carrere S."/>
            <person name="Mayjonade B."/>
            <person name="Legrand L."/>
            <person name="Gill N."/>
            <person name="Kane N.C."/>
            <person name="Bowers J.E."/>
            <person name="Hubner S."/>
            <person name="Bellec A."/>
            <person name="Berard A."/>
            <person name="Berges H."/>
            <person name="Blanchet N."/>
            <person name="Boniface M.C."/>
            <person name="Brunel D."/>
            <person name="Catrice O."/>
            <person name="Chaidir N."/>
            <person name="Claudel C."/>
            <person name="Donnadieu C."/>
            <person name="Faraut T."/>
            <person name="Fievet G."/>
            <person name="Helmstetter N."/>
            <person name="King M."/>
            <person name="Knapp S.J."/>
            <person name="Lai Z."/>
            <person name="Le Paslier M.C."/>
            <person name="Lippi Y."/>
            <person name="Lorenzon L."/>
            <person name="Mandel J.R."/>
            <person name="Marage G."/>
            <person name="Marchand G."/>
            <person name="Marquand E."/>
            <person name="Bret-Mestries E."/>
            <person name="Morien E."/>
            <person name="Nambeesan S."/>
            <person name="Nguyen T."/>
            <person name="Pegot-Espagnet P."/>
            <person name="Pouilly N."/>
            <person name="Raftis F."/>
            <person name="Sallet E."/>
            <person name="Schiex T."/>
            <person name="Thomas J."/>
            <person name="Vandecasteele C."/>
            <person name="Vares D."/>
            <person name="Vear F."/>
            <person name="Vautrin S."/>
            <person name="Crespi M."/>
            <person name="Mangin B."/>
            <person name="Burke J.M."/>
            <person name="Salse J."/>
            <person name="Munos S."/>
            <person name="Vincourt P."/>
            <person name="Rieseberg L.H."/>
            <person name="Langlade N.B."/>
        </authorList>
    </citation>
    <scope>NUCLEOTIDE SEQUENCE</scope>
    <source>
        <tissue evidence="7">Leaves</tissue>
    </source>
</reference>
<dbReference type="InterPro" id="IPR027728">
    <property type="entry name" value="Topless_fam"/>
</dbReference>
<accession>A0A9K3IA36</accession>
<dbReference type="PROSITE" id="PS50294">
    <property type="entry name" value="WD_REPEATS_REGION"/>
    <property type="match status" value="2"/>
</dbReference>
<dbReference type="Gramene" id="mRNA:HanXRQr2_Chr09g0414381">
    <property type="protein sequence ID" value="mRNA:HanXRQr2_Chr09g0414381"/>
    <property type="gene ID" value="HanXRQr2_Chr09g0414381"/>
</dbReference>
<dbReference type="Pfam" id="PF00400">
    <property type="entry name" value="WD40"/>
    <property type="match status" value="3"/>
</dbReference>
<reference evidence="7" key="2">
    <citation type="submission" date="2020-06" db="EMBL/GenBank/DDBJ databases">
        <title>Helianthus annuus Genome sequencing and assembly Release 2.</title>
        <authorList>
            <person name="Gouzy J."/>
            <person name="Langlade N."/>
            <person name="Munos S."/>
        </authorList>
    </citation>
    <scope>NUCLEOTIDE SEQUENCE</scope>
    <source>
        <tissue evidence="7">Leaves</tissue>
    </source>
</reference>
<dbReference type="Proteomes" id="UP000215914">
    <property type="component" value="Unassembled WGS sequence"/>
</dbReference>
<evidence type="ECO:0000256" key="1">
    <source>
        <dbReference type="ARBA" id="ARBA00022574"/>
    </source>
</evidence>
<dbReference type="InterPro" id="IPR006594">
    <property type="entry name" value="LisH"/>
</dbReference>
<proteinExistence type="predicted"/>
<organism evidence="7 8">
    <name type="scientific">Helianthus annuus</name>
    <name type="common">Common sunflower</name>
    <dbReference type="NCBI Taxonomy" id="4232"/>
    <lineage>
        <taxon>Eukaryota</taxon>
        <taxon>Viridiplantae</taxon>
        <taxon>Streptophyta</taxon>
        <taxon>Embryophyta</taxon>
        <taxon>Tracheophyta</taxon>
        <taxon>Spermatophyta</taxon>
        <taxon>Magnoliopsida</taxon>
        <taxon>eudicotyledons</taxon>
        <taxon>Gunneridae</taxon>
        <taxon>Pentapetalae</taxon>
        <taxon>asterids</taxon>
        <taxon>campanulids</taxon>
        <taxon>Asterales</taxon>
        <taxon>Asteraceae</taxon>
        <taxon>Asteroideae</taxon>
        <taxon>Heliantheae alliance</taxon>
        <taxon>Heliantheae</taxon>
        <taxon>Helianthus</taxon>
    </lineage>
</organism>
<dbReference type="PROSITE" id="PS50896">
    <property type="entry name" value="LISH"/>
    <property type="match status" value="1"/>
</dbReference>
<evidence type="ECO:0000256" key="4">
    <source>
        <dbReference type="SAM" id="MobiDB-lite"/>
    </source>
</evidence>
<dbReference type="Pfam" id="PF21359">
    <property type="entry name" value="zf_topless"/>
    <property type="match status" value="1"/>
</dbReference>
<gene>
    <name evidence="7" type="ORF">HanXRQr2_Chr09g0414381</name>
</gene>
<keyword evidence="2" id="KW-0677">Repeat</keyword>
<dbReference type="SMART" id="SM00667">
    <property type="entry name" value="LisH"/>
    <property type="match status" value="1"/>
</dbReference>
<dbReference type="SMART" id="SM00668">
    <property type="entry name" value="CTLH"/>
    <property type="match status" value="1"/>
</dbReference>
<feature type="repeat" description="WD" evidence="3">
    <location>
        <begin position="880"/>
        <end position="921"/>
    </location>
</feature>
<dbReference type="SUPFAM" id="SSF50978">
    <property type="entry name" value="WD40 repeat-like"/>
    <property type="match status" value="2"/>
</dbReference>
<dbReference type="PANTHER" id="PTHR44083">
    <property type="entry name" value="TOPLESS-RELATED PROTEIN 1-RELATED"/>
    <property type="match status" value="1"/>
</dbReference>
<feature type="compositionally biased region" description="Polar residues" evidence="4">
    <location>
        <begin position="1074"/>
        <end position="1087"/>
    </location>
</feature>
<name>A0A9K3IA36_HELAN</name>
<dbReference type="SMART" id="SM00320">
    <property type="entry name" value="WD40"/>
    <property type="match status" value="10"/>
</dbReference>
<dbReference type="PROSITE" id="PS50082">
    <property type="entry name" value="WD_REPEATS_2"/>
    <property type="match status" value="2"/>
</dbReference>
<comment type="caution">
    <text evidence="7">The sequence shown here is derived from an EMBL/GenBank/DDBJ whole genome shotgun (WGS) entry which is preliminary data.</text>
</comment>
<feature type="signal peptide" evidence="5">
    <location>
        <begin position="1"/>
        <end position="22"/>
    </location>
</feature>
<dbReference type="Pfam" id="PF21889">
    <property type="entry name" value="TPR1-like_2nd"/>
    <property type="match status" value="1"/>
</dbReference>
<feature type="repeat" description="WD" evidence="3">
    <location>
        <begin position="401"/>
        <end position="444"/>
    </location>
</feature>
<dbReference type="EMBL" id="MNCJ02000324">
    <property type="protein sequence ID" value="KAF5793164.1"/>
    <property type="molecule type" value="Genomic_DNA"/>
</dbReference>
<evidence type="ECO:0000256" key="5">
    <source>
        <dbReference type="SAM" id="SignalP"/>
    </source>
</evidence>
<dbReference type="PANTHER" id="PTHR44083:SF48">
    <property type="entry name" value="TOPLESS-RELATED PROTEIN 4"/>
    <property type="match status" value="1"/>
</dbReference>
<keyword evidence="1 3" id="KW-0853">WD repeat</keyword>
<dbReference type="InterPro" id="IPR048419">
    <property type="entry name" value="Topless_Znf"/>
</dbReference>
<keyword evidence="5" id="KW-0732">Signal</keyword>
<keyword evidence="8" id="KW-1185">Reference proteome</keyword>
<dbReference type="InterPro" id="IPR006595">
    <property type="entry name" value="CTLH_C"/>
</dbReference>
<dbReference type="PROSITE" id="PS50897">
    <property type="entry name" value="CTLH"/>
    <property type="match status" value="1"/>
</dbReference>
<feature type="chain" id="PRO_5039931881" evidence="5">
    <location>
        <begin position="23"/>
        <end position="1087"/>
    </location>
</feature>
<sequence length="1087" mass="121140">MIFFNFFDFVFVFLLKFEIIHQTQVMSTELCNELLLLVLQFLDEEKYRETLHRLESESGAFCNVDYIAELVTNGDWDVLENYLAGFINVNGSRHSVKMLFEIRKQRYIEALNAKDRPMALEILKKDLKPFKSMNEDVYKQMTSLIALNDIRENPQLSEYTDDKNARGILVDDLKKLIQSNPELRDKIQFPSVKASRLRVLVNQSLNWQHNLCRTPRPDPEITTILEDHVCAPPPQAAQAPAPVVNNQLTASMFRAGFLHQIRNVPTSSVARTTQSHHMFNFLPTDDVPKEVVSVINQGSEVKTMDFHPQHRTLLAVGTNTGDVSIWEIGNRMRIEHKNFCVWNITAYSMAIQATFNDGYPVVVNCLRWSPDGLFLGVAYSKHIVHVYLYRAGHELKRHLEIEAHAGHVSDLAFTIRHKKLIFITCGEDKTVKLWDATTGANFFVFEGHDAPVTSICPHTKDNVQACDSYIFSTATDGKIKAWLHADRVSKIDYETPGYVWTQMAYSSDGSRFFSCGSREDRVSFLVEWAESQGTVKRQYIGLGKQHVGVMQFDTANRFLAAGDESLVKFWDMDNKFILHTTDADGGLPASPCVRFSKDGILLAVTTIDNGVKILANPEGQRLVKSSENHPEALRLASASAAKASNVNAASTSSAGTLTNIGFPDRSVPFPVMSTVLSIRLINHHYMPNQDNQNMSDVRGKITDEFEFPILWRPKEISEPSQLRSLRLPDSLLPVKVIRLMYTHSGSGVLALAYNAIHKLWRWHKSEQNPTPNATADIAPQIWQPPSGILMTNDIKDANTDDTIPSFALSKNNSYVLSASGGKISLFNLPSFKTMTSFKAPPPASTCLAFYPPDNNLVAIGMSDCSILMYNVQSNSVVQTLKGHQKPVTGLAFAIERKMLVSAGTDAELCVWSTASWKKVASKFLKPPSKRTNNSQAETRVHFNPDKTHFMAVHETQIAVYDPAKLDSCMQWVPRQASGSIADAVYSCDGQSIFVCVEDGSVSILEANPLKLKCRINCAAYMPSKRSAIRVSPKAIAAHPSDPNQLAIGLSDGGVYVLEPLKADKQWGGDPLAESSASPSINPDPNHT</sequence>
<evidence type="ECO:0000313" key="7">
    <source>
        <dbReference type="EMBL" id="KAF5793164.1"/>
    </source>
</evidence>
<protein>
    <submittedName>
        <fullName evidence="7">Transcription factor WD40-like family</fullName>
    </submittedName>
</protein>
<dbReference type="InterPro" id="IPR015943">
    <property type="entry name" value="WD40/YVTN_repeat-like_dom_sf"/>
</dbReference>
<feature type="domain" description="CTLH" evidence="6">
    <location>
        <begin position="60"/>
        <end position="118"/>
    </location>
</feature>
<evidence type="ECO:0000256" key="3">
    <source>
        <dbReference type="PROSITE-ProRule" id="PRU00221"/>
    </source>
</evidence>
<dbReference type="InterPro" id="IPR054080">
    <property type="entry name" value="TPR1-like_2nd"/>
</dbReference>
<dbReference type="AlphaFoldDB" id="A0A9K3IA36"/>
<dbReference type="GO" id="GO:0006355">
    <property type="term" value="P:regulation of DNA-templated transcription"/>
    <property type="evidence" value="ECO:0000318"/>
    <property type="project" value="GO_Central"/>
</dbReference>
<evidence type="ECO:0000259" key="6">
    <source>
        <dbReference type="PROSITE" id="PS50897"/>
    </source>
</evidence>
<dbReference type="InterPro" id="IPR001680">
    <property type="entry name" value="WD40_rpt"/>
</dbReference>